<keyword evidence="11" id="KW-0418">Kinase</keyword>
<dbReference type="InterPro" id="IPR035965">
    <property type="entry name" value="PAS-like_dom_sf"/>
</dbReference>
<evidence type="ECO:0000256" key="6">
    <source>
        <dbReference type="ARBA" id="ARBA00022527"/>
    </source>
</evidence>
<evidence type="ECO:0000256" key="1">
    <source>
        <dbReference type="ARBA" id="ARBA00004123"/>
    </source>
</evidence>
<dbReference type="Ensembl" id="ENSOANT00000047444.1">
    <property type="protein sequence ID" value="ENSOANP00000046255.1"/>
    <property type="gene ID" value="ENSOANG00000015612.4"/>
</dbReference>
<dbReference type="AlphaFoldDB" id="A0A6I8NY08"/>
<evidence type="ECO:0000256" key="15">
    <source>
        <dbReference type="ARBA" id="ARBA00023242"/>
    </source>
</evidence>
<dbReference type="InterPro" id="IPR017441">
    <property type="entry name" value="Protein_kinase_ATP_BS"/>
</dbReference>
<dbReference type="InParanoid" id="A0A6I8NY08"/>
<dbReference type="Pfam" id="PF13426">
    <property type="entry name" value="PAS_9"/>
    <property type="match status" value="2"/>
</dbReference>
<evidence type="ECO:0000256" key="20">
    <source>
        <dbReference type="PROSITE-ProRule" id="PRU10141"/>
    </source>
</evidence>
<feature type="compositionally biased region" description="Polar residues" evidence="21">
    <location>
        <begin position="830"/>
        <end position="846"/>
    </location>
</feature>
<feature type="region of interest" description="Disordered" evidence="21">
    <location>
        <begin position="789"/>
        <end position="850"/>
    </location>
</feature>
<keyword evidence="12 20" id="KW-0067">ATP-binding</keyword>
<evidence type="ECO:0000256" key="4">
    <source>
        <dbReference type="ARBA" id="ARBA00012513"/>
    </source>
</evidence>
<evidence type="ECO:0000256" key="16">
    <source>
        <dbReference type="ARBA" id="ARBA00047899"/>
    </source>
</evidence>
<dbReference type="Bgee" id="ENSOANG00000015612">
    <property type="expression patterns" value="Expressed in testis and 7 other cell types or tissues"/>
</dbReference>
<dbReference type="SUPFAM" id="SSF55785">
    <property type="entry name" value="PYP-like sensor domain (PAS domain)"/>
    <property type="match status" value="1"/>
</dbReference>
<feature type="compositionally biased region" description="Basic and acidic residues" evidence="21">
    <location>
        <begin position="596"/>
        <end position="606"/>
    </location>
</feature>
<feature type="compositionally biased region" description="Polar residues" evidence="21">
    <location>
        <begin position="612"/>
        <end position="628"/>
    </location>
</feature>
<reference evidence="24 25" key="1">
    <citation type="journal article" date="2008" name="Nature">
        <title>Genome analysis of the platypus reveals unique signatures of evolution.</title>
        <authorList>
            <person name="Warren W.C."/>
            <person name="Hillier L.W."/>
            <person name="Marshall Graves J.A."/>
            <person name="Birney E."/>
            <person name="Ponting C.P."/>
            <person name="Grutzner F."/>
            <person name="Belov K."/>
            <person name="Miller W."/>
            <person name="Clarke L."/>
            <person name="Chinwalla A.T."/>
            <person name="Yang S.P."/>
            <person name="Heger A."/>
            <person name="Locke D.P."/>
            <person name="Miethke P."/>
            <person name="Waters P.D."/>
            <person name="Veyrunes F."/>
            <person name="Fulton L."/>
            <person name="Fulton B."/>
            <person name="Graves T."/>
            <person name="Wallis J."/>
            <person name="Puente X.S."/>
            <person name="Lopez-Otin C."/>
            <person name="Ordonez G.R."/>
            <person name="Eichler E.E."/>
            <person name="Chen L."/>
            <person name="Cheng Z."/>
            <person name="Deakin J.E."/>
            <person name="Alsop A."/>
            <person name="Thompson K."/>
            <person name="Kirby P."/>
            <person name="Papenfuss A.T."/>
            <person name="Wakefield M.J."/>
            <person name="Olender T."/>
            <person name="Lancet D."/>
            <person name="Huttley G.A."/>
            <person name="Smit A.F."/>
            <person name="Pask A."/>
            <person name="Temple-Smith P."/>
            <person name="Batzer M.A."/>
            <person name="Walker J.A."/>
            <person name="Konkel M.K."/>
            <person name="Harris R.S."/>
            <person name="Whittington C.M."/>
            <person name="Wong E.S."/>
            <person name="Gemmell N.J."/>
            <person name="Buschiazzo E."/>
            <person name="Vargas Jentzsch I.M."/>
            <person name="Merkel A."/>
            <person name="Schmitz J."/>
            <person name="Zemann A."/>
            <person name="Churakov G."/>
            <person name="Kriegs J.O."/>
            <person name="Brosius J."/>
            <person name="Murchison E.P."/>
            <person name="Sachidanandam R."/>
            <person name="Smith C."/>
            <person name="Hannon G.J."/>
            <person name="Tsend-Ayush E."/>
            <person name="McMillan D."/>
            <person name="Attenborough R."/>
            <person name="Rens W."/>
            <person name="Ferguson-Smith M."/>
            <person name="Lefevre C.M."/>
            <person name="Sharp J.A."/>
            <person name="Nicholas K.R."/>
            <person name="Ray D.A."/>
            <person name="Kube M."/>
            <person name="Reinhardt R."/>
            <person name="Pringle T.H."/>
            <person name="Taylor J."/>
            <person name="Jones R.C."/>
            <person name="Nixon B."/>
            <person name="Dacheux J.L."/>
            <person name="Niwa H."/>
            <person name="Sekita Y."/>
            <person name="Huang X."/>
            <person name="Stark A."/>
            <person name="Kheradpour P."/>
            <person name="Kellis M."/>
            <person name="Flicek P."/>
            <person name="Chen Y."/>
            <person name="Webber C."/>
            <person name="Hardison R."/>
            <person name="Nelson J."/>
            <person name="Hallsworth-Pepin K."/>
            <person name="Delehaunty K."/>
            <person name="Markovic C."/>
            <person name="Minx P."/>
            <person name="Feng Y."/>
            <person name="Kremitzki C."/>
            <person name="Mitreva M."/>
            <person name="Glasscock J."/>
            <person name="Wylie T."/>
            <person name="Wohldmann P."/>
            <person name="Thiru P."/>
            <person name="Nhan M.N."/>
            <person name="Pohl C.S."/>
            <person name="Smith S.M."/>
            <person name="Hou S."/>
            <person name="Nefedov M."/>
            <person name="de Jong P.J."/>
            <person name="Renfree M.B."/>
            <person name="Mardis E.R."/>
            <person name="Wilson R.K."/>
        </authorList>
    </citation>
    <scope>NUCLEOTIDE SEQUENCE [LARGE SCALE GENOMIC DNA]</scope>
    <source>
        <strain evidence="24 25">Glennie</strain>
    </source>
</reference>
<dbReference type="FunFam" id="3.30.200.20:FF:000346">
    <property type="entry name" value="PAS domain-containing serine/threonine-protein kinase"/>
    <property type="match status" value="1"/>
</dbReference>
<keyword evidence="7" id="KW-0597">Phosphoprotein</keyword>
<sequence>KKGLSLLKKTKYSCCLTQSTVFIKRFLFTKPCAKLLGELQYSRVEERWSSYCLSSLTAQNICRGKLSGCRTRLEHSSLSGSAYSTPCCSFLNGLATGSSGLSLPTPVCNPNKAIFTVDGQTTEILVVNDKACKLLGCSSHDLIGQKLSTLFSKTDDDVAEALSEERMESDGRAAVTFGIVVDIVGRNNEKIPVSVWMKRIKNECGHCCVVVLEPVERISAWVTFQSDGKITSCDLFFAQLYGYTSSEEVAGLQIADLIPSVQIPPPGKKIPKNLEVQRTVGRAKEGTTFPLSLKLKPRIPEGEPEETKTEPPSDYCFFSASIWVFTTISGLITLLPDGTIYGINNSFALMLFGYERSELIGKSITVLIPGFYNYMDPVDDSSLPLVHLVDCLEMENMSSAEERKKSHAGDWHLASSAEGKWRTITVNIFPAGDEVRSQSEKLKLAGCERGELSVRAHAQPRNGGGLPSNPSTPPGTSANLPTHGEQPLSENQQSRTYKEESNTHPSLPDGHFPGKTDTRPSILDSSFKFSVDPNEGSPPIKTQPEDRNVRVGGLLPVARRESVDSGETSGHHLGEISKIEDLEDPQGYSEKAFTPDGKERGIESGTKDSIGPHSNASNISFGTPTQDEPWQEMMSDSRPERQTSAIMEQLVKPNLVWTVGRSRFESGADPPSMCGVRDGGIYGGHARLPIDCKTSGAASNSEEANGPDIKVHAICGDLKDLELNVIEGAVSGSWATSVDLRASSSFVGDADTSEENIPSPIFDAPRRPGSLKLTDASSIESQIGQVGDGCLGDDDEDPSEVCKNFEESEGEGLLRNSDGLSARPKPVQQRLKTQATSTPVKTSSEPTAKIPDVKSEILEGSYTGSCYHRDGARLSMQFEVKRVELKDPAALFCCWVGKDFFQSHKEATARTQLFLSSVPSSSQSIVEVSGFSLGEIMRTKRWFDDPPRVMEMEILKACEGEYSEHYNTLTPIGSGAFGFVWTAKNKEENKEVVVKFIWKNKILEDCWVEDPELGKVTREILILSEIQHPNIIKVLGVFENEGFFQLVMEKHGSGLDLFTFIDHHPSLDEPLASYMFRQLVSAVAYLRSKNILHRDIKDENIIIAEDFTIKLIDFGSAAYMERGKLFYTFCGTIEYCSPEVLMGNPYRGPELEMWSLGVTLYTLIFEENPFCELEEAMEAVLNPPYYVSEELMNLVSGLLQPIPEQRTTLEKLFQDPWVIQPVNLANYTWEEVCPFAKPGENWETRSYRGNRRLNQCPRNLTGNR</sequence>
<comment type="similarity">
    <text evidence="3">Belongs to the protein kinase superfamily. CAMK Ser/Thr protein kinase family.</text>
</comment>
<dbReference type="PROSITE" id="PS50011">
    <property type="entry name" value="PROTEIN_KINASE_DOM"/>
    <property type="match status" value="1"/>
</dbReference>
<dbReference type="PROSITE" id="PS50112">
    <property type="entry name" value="PAS"/>
    <property type="match status" value="2"/>
</dbReference>
<dbReference type="InterPro" id="IPR011009">
    <property type="entry name" value="Kinase-like_dom_sf"/>
</dbReference>
<dbReference type="GO" id="GO:0035556">
    <property type="term" value="P:intracellular signal transduction"/>
    <property type="evidence" value="ECO:0000318"/>
    <property type="project" value="GO_Central"/>
</dbReference>
<evidence type="ECO:0000256" key="18">
    <source>
        <dbReference type="ARBA" id="ARBA00053825"/>
    </source>
</evidence>
<dbReference type="PANTHER" id="PTHR24346:SF51">
    <property type="entry name" value="PAS DOMAIN-CONTAINING SERINE_THREONINE-PROTEIN KINASE"/>
    <property type="match status" value="1"/>
</dbReference>
<dbReference type="NCBIfam" id="TIGR00229">
    <property type="entry name" value="sensory_box"/>
    <property type="match status" value="1"/>
</dbReference>
<dbReference type="FunFam" id="3.30.450.20:FF:000059">
    <property type="entry name" value="PAS domain containing serine/threonine kinase"/>
    <property type="match status" value="1"/>
</dbReference>
<dbReference type="Gene3D" id="3.30.200.20">
    <property type="entry name" value="Phosphorylase Kinase, domain 1"/>
    <property type="match status" value="1"/>
</dbReference>
<gene>
    <name evidence="24" type="primary">PASK</name>
</gene>
<dbReference type="PANTHER" id="PTHR24346">
    <property type="entry name" value="MAP/MICROTUBULE AFFINITY-REGULATING KINASE"/>
    <property type="match status" value="1"/>
</dbReference>
<dbReference type="GO" id="GO:0005737">
    <property type="term" value="C:cytoplasm"/>
    <property type="evidence" value="ECO:0000318"/>
    <property type="project" value="GO_Central"/>
</dbReference>
<dbReference type="CDD" id="cd00130">
    <property type="entry name" value="PAS"/>
    <property type="match status" value="2"/>
</dbReference>
<evidence type="ECO:0000256" key="11">
    <source>
        <dbReference type="ARBA" id="ARBA00022777"/>
    </source>
</evidence>
<dbReference type="Proteomes" id="UP000002279">
    <property type="component" value="Chromosome 7"/>
</dbReference>
<evidence type="ECO:0000256" key="5">
    <source>
        <dbReference type="ARBA" id="ARBA00022490"/>
    </source>
</evidence>
<feature type="domain" description="PAS" evidence="23">
    <location>
        <begin position="114"/>
        <end position="170"/>
    </location>
</feature>
<dbReference type="SMART" id="SM00220">
    <property type="entry name" value="S_TKc"/>
    <property type="match status" value="1"/>
</dbReference>
<comment type="subcellular location">
    <subcellularLocation>
        <location evidence="2">Cytoplasm</location>
    </subcellularLocation>
    <subcellularLocation>
        <location evidence="1">Nucleus</location>
    </subcellularLocation>
</comment>
<keyword evidence="14" id="KW-0446">Lipid-binding</keyword>
<organism evidence="24 25">
    <name type="scientific">Ornithorhynchus anatinus</name>
    <name type="common">Duckbill platypus</name>
    <dbReference type="NCBI Taxonomy" id="9258"/>
    <lineage>
        <taxon>Eukaryota</taxon>
        <taxon>Metazoa</taxon>
        <taxon>Chordata</taxon>
        <taxon>Craniata</taxon>
        <taxon>Vertebrata</taxon>
        <taxon>Euteleostomi</taxon>
        <taxon>Mammalia</taxon>
        <taxon>Monotremata</taxon>
        <taxon>Ornithorhynchidae</taxon>
        <taxon>Ornithorhynchus</taxon>
    </lineage>
</organism>
<dbReference type="GO" id="GO:0005829">
    <property type="term" value="C:cytosol"/>
    <property type="evidence" value="ECO:0000318"/>
    <property type="project" value="GO_Central"/>
</dbReference>
<evidence type="ECO:0000256" key="21">
    <source>
        <dbReference type="SAM" id="MobiDB-lite"/>
    </source>
</evidence>
<dbReference type="CDD" id="cd14004">
    <property type="entry name" value="STKc_PASK"/>
    <property type="match status" value="1"/>
</dbReference>
<evidence type="ECO:0000256" key="10">
    <source>
        <dbReference type="ARBA" id="ARBA00022741"/>
    </source>
</evidence>
<dbReference type="InterPro" id="IPR008271">
    <property type="entry name" value="Ser/Thr_kinase_AS"/>
</dbReference>
<evidence type="ECO:0000259" key="22">
    <source>
        <dbReference type="PROSITE" id="PS50011"/>
    </source>
</evidence>
<dbReference type="SUPFAM" id="SSF56112">
    <property type="entry name" value="Protein kinase-like (PK-like)"/>
    <property type="match status" value="1"/>
</dbReference>
<dbReference type="GO" id="GO:0005524">
    <property type="term" value="F:ATP binding"/>
    <property type="evidence" value="ECO:0007669"/>
    <property type="project" value="UniProtKB-UniRule"/>
</dbReference>
<dbReference type="GO" id="GO:0006355">
    <property type="term" value="P:regulation of DNA-templated transcription"/>
    <property type="evidence" value="ECO:0007669"/>
    <property type="project" value="InterPro"/>
</dbReference>
<dbReference type="PROSITE" id="PS00107">
    <property type="entry name" value="PROTEIN_KINASE_ATP"/>
    <property type="match status" value="1"/>
</dbReference>
<keyword evidence="5" id="KW-0963">Cytoplasm</keyword>
<keyword evidence="13" id="KW-0007">Acetylation</keyword>
<dbReference type="SMART" id="SM00091">
    <property type="entry name" value="PAS"/>
    <property type="match status" value="2"/>
</dbReference>
<evidence type="ECO:0000256" key="9">
    <source>
        <dbReference type="ARBA" id="ARBA00022737"/>
    </source>
</evidence>
<keyword evidence="6" id="KW-0723">Serine/threonine-protein kinase</keyword>
<evidence type="ECO:0000256" key="2">
    <source>
        <dbReference type="ARBA" id="ARBA00004496"/>
    </source>
</evidence>
<dbReference type="GO" id="GO:0008289">
    <property type="term" value="F:lipid binding"/>
    <property type="evidence" value="ECO:0007669"/>
    <property type="project" value="UniProtKB-KW"/>
</dbReference>
<dbReference type="EC" id="2.7.11.1" evidence="4"/>
<evidence type="ECO:0000256" key="8">
    <source>
        <dbReference type="ARBA" id="ARBA00022679"/>
    </source>
</evidence>
<dbReference type="FunCoup" id="A0A6I8NY08">
    <property type="interactions" value="3322"/>
</dbReference>
<evidence type="ECO:0000256" key="13">
    <source>
        <dbReference type="ARBA" id="ARBA00022990"/>
    </source>
</evidence>
<evidence type="ECO:0000313" key="24">
    <source>
        <dbReference type="Ensembl" id="ENSOANP00000046255.1"/>
    </source>
</evidence>
<evidence type="ECO:0000256" key="3">
    <source>
        <dbReference type="ARBA" id="ARBA00006692"/>
    </source>
</evidence>
<dbReference type="OMA" id="AFIDHHP"/>
<evidence type="ECO:0000256" key="17">
    <source>
        <dbReference type="ARBA" id="ARBA00048679"/>
    </source>
</evidence>
<dbReference type="GO" id="GO:0004674">
    <property type="term" value="F:protein serine/threonine kinase activity"/>
    <property type="evidence" value="ECO:0000318"/>
    <property type="project" value="GO_Central"/>
</dbReference>
<feature type="binding site" evidence="20">
    <location>
        <position position="995"/>
    </location>
    <ligand>
        <name>ATP</name>
        <dbReference type="ChEBI" id="CHEBI:30616"/>
    </ligand>
</feature>
<dbReference type="GO" id="GO:0005634">
    <property type="term" value="C:nucleus"/>
    <property type="evidence" value="ECO:0000318"/>
    <property type="project" value="GO_Central"/>
</dbReference>
<evidence type="ECO:0000256" key="7">
    <source>
        <dbReference type="ARBA" id="ARBA00022553"/>
    </source>
</evidence>
<dbReference type="InterPro" id="IPR000014">
    <property type="entry name" value="PAS"/>
</dbReference>
<evidence type="ECO:0000256" key="19">
    <source>
        <dbReference type="ARBA" id="ARBA00071822"/>
    </source>
</evidence>
<dbReference type="Gene3D" id="3.30.450.20">
    <property type="entry name" value="PAS domain"/>
    <property type="match status" value="1"/>
</dbReference>
<evidence type="ECO:0000313" key="25">
    <source>
        <dbReference type="Proteomes" id="UP000002279"/>
    </source>
</evidence>
<keyword evidence="9" id="KW-0677">Repeat</keyword>
<dbReference type="Gene3D" id="1.10.510.10">
    <property type="entry name" value="Transferase(Phosphotransferase) domain 1"/>
    <property type="match status" value="1"/>
</dbReference>
<protein>
    <recommendedName>
        <fullName evidence="19">PAS domain-containing serine/threonine-protein kinase</fullName>
        <ecNumber evidence="4">2.7.11.1</ecNumber>
    </recommendedName>
</protein>
<dbReference type="InterPro" id="IPR000719">
    <property type="entry name" value="Prot_kinase_dom"/>
</dbReference>
<keyword evidence="15" id="KW-0539">Nucleus</keyword>
<dbReference type="PROSITE" id="PS00108">
    <property type="entry name" value="PROTEIN_KINASE_ST"/>
    <property type="match status" value="1"/>
</dbReference>
<feature type="region of interest" description="Disordered" evidence="21">
    <location>
        <begin position="749"/>
        <end position="768"/>
    </location>
</feature>
<feature type="region of interest" description="Disordered" evidence="21">
    <location>
        <begin position="458"/>
        <end position="637"/>
    </location>
</feature>
<dbReference type="Pfam" id="PF00989">
    <property type="entry name" value="PAS"/>
    <property type="match status" value="1"/>
</dbReference>
<reference evidence="24" key="2">
    <citation type="submission" date="2025-08" db="UniProtKB">
        <authorList>
            <consortium name="Ensembl"/>
        </authorList>
    </citation>
    <scope>IDENTIFICATION</scope>
    <source>
        <strain evidence="24">Glennie</strain>
    </source>
</reference>
<name>A0A6I8NY08_ORNAN</name>
<keyword evidence="10 20" id="KW-0547">Nucleotide-binding</keyword>
<dbReference type="InterPro" id="IPR013767">
    <property type="entry name" value="PAS_fold"/>
</dbReference>
<comment type="catalytic activity">
    <reaction evidence="16">
        <text>L-threonyl-[protein] + ATP = O-phospho-L-threonyl-[protein] + ADP + H(+)</text>
        <dbReference type="Rhea" id="RHEA:46608"/>
        <dbReference type="Rhea" id="RHEA-COMP:11060"/>
        <dbReference type="Rhea" id="RHEA-COMP:11605"/>
        <dbReference type="ChEBI" id="CHEBI:15378"/>
        <dbReference type="ChEBI" id="CHEBI:30013"/>
        <dbReference type="ChEBI" id="CHEBI:30616"/>
        <dbReference type="ChEBI" id="CHEBI:61977"/>
        <dbReference type="ChEBI" id="CHEBI:456216"/>
        <dbReference type="EC" id="2.7.11.1"/>
    </reaction>
</comment>
<evidence type="ECO:0000259" key="23">
    <source>
        <dbReference type="PROSITE" id="PS50112"/>
    </source>
</evidence>
<keyword evidence="8" id="KW-0808">Transferase</keyword>
<keyword evidence="25" id="KW-1185">Reference proteome</keyword>
<reference evidence="24" key="3">
    <citation type="submission" date="2025-09" db="UniProtKB">
        <authorList>
            <consortium name="Ensembl"/>
        </authorList>
    </citation>
    <scope>IDENTIFICATION</scope>
    <source>
        <strain evidence="24">Glennie</strain>
    </source>
</reference>
<feature type="domain" description="Protein kinase" evidence="22">
    <location>
        <begin position="966"/>
        <end position="1218"/>
    </location>
</feature>
<dbReference type="GeneTree" id="ENSGT00940000159035"/>
<comment type="catalytic activity">
    <reaction evidence="17">
        <text>L-seryl-[protein] + ATP = O-phospho-L-seryl-[protein] + ADP + H(+)</text>
        <dbReference type="Rhea" id="RHEA:17989"/>
        <dbReference type="Rhea" id="RHEA-COMP:9863"/>
        <dbReference type="Rhea" id="RHEA-COMP:11604"/>
        <dbReference type="ChEBI" id="CHEBI:15378"/>
        <dbReference type="ChEBI" id="CHEBI:29999"/>
        <dbReference type="ChEBI" id="CHEBI:30616"/>
        <dbReference type="ChEBI" id="CHEBI:83421"/>
        <dbReference type="ChEBI" id="CHEBI:456216"/>
        <dbReference type="EC" id="2.7.11.1"/>
    </reaction>
</comment>
<feature type="domain" description="PAS" evidence="23">
    <location>
        <begin position="345"/>
        <end position="383"/>
    </location>
</feature>
<accession>A0A6I8NY08</accession>
<dbReference type="GO" id="GO:0045719">
    <property type="term" value="P:negative regulation of glycogen biosynthetic process"/>
    <property type="evidence" value="ECO:0000318"/>
    <property type="project" value="GO_Central"/>
</dbReference>
<evidence type="ECO:0000256" key="12">
    <source>
        <dbReference type="ARBA" id="ARBA00022840"/>
    </source>
</evidence>
<dbReference type="FunFam" id="1.10.510.10:FF:000351">
    <property type="entry name" value="PAS domain-containing serine/threonine-protein kinase"/>
    <property type="match status" value="1"/>
</dbReference>
<evidence type="ECO:0000256" key="14">
    <source>
        <dbReference type="ARBA" id="ARBA00023121"/>
    </source>
</evidence>
<feature type="compositionally biased region" description="Basic and acidic residues" evidence="21">
    <location>
        <begin position="558"/>
        <end position="580"/>
    </location>
</feature>
<proteinExistence type="inferred from homology"/>
<dbReference type="Pfam" id="PF00069">
    <property type="entry name" value="Pkinase"/>
    <property type="match status" value="1"/>
</dbReference>
<comment type="function">
    <text evidence="18">Serine/threonine-protein kinase involved in energy homeostasis and protein translation. Phosphorylates EEF1A1, GYS1, PDX1 and RPS6. Probably plays a role under changing environmental conditions (oxygen, glucose, nutrition), rather than under standard conditions. Acts as a sensor involved in energy homeostasis: regulates glycogen synthase synthesis by mediating phosphorylation of GYS1, leading to GYS1 inactivation. May be involved in glucose-stimulated insulin production in pancreas and regulation of glucagon secretion by glucose in alpha cells; however such data require additional evidences. May play a role in regulation of protein translation by phosphorylating EEF1A1, leading to increase translation efficiency. May also participate in respiratory regulation.</text>
</comment>